<evidence type="ECO:0000313" key="3">
    <source>
        <dbReference type="EMBL" id="AMM40193.1"/>
    </source>
</evidence>
<accession>A0A7U4QIW4</accession>
<dbReference type="RefSeq" id="WP_066060489.1">
    <property type="nucleotide sequence ID" value="NZ_CP013015.1"/>
</dbReference>
<reference evidence="3 4" key="1">
    <citation type="submission" date="2015-10" db="EMBL/GenBank/DDBJ databases">
        <title>Candidatus Desulfofervidus auxilii, a hydrogenotrophic sulfate-reducing bacterium involved in the thermophilic anaerobic oxidation of methane.</title>
        <authorList>
            <person name="Krukenberg V."/>
            <person name="Richter M."/>
            <person name="Wegener G."/>
        </authorList>
    </citation>
    <scope>NUCLEOTIDE SEQUENCE [LARGE SCALE GENOMIC DNA]</scope>
    <source>
        <strain evidence="3 4">HS1</strain>
    </source>
</reference>
<dbReference type="Gene3D" id="3.40.50.2000">
    <property type="entry name" value="Glycogen Phosphorylase B"/>
    <property type="match status" value="2"/>
</dbReference>
<name>A0A7U4QIW4_DESA2</name>
<dbReference type="EMBL" id="CP013015">
    <property type="protein sequence ID" value="AMM40193.1"/>
    <property type="molecule type" value="Genomic_DNA"/>
</dbReference>
<dbReference type="KEGG" id="daw:HS1_000387"/>
<dbReference type="PANTHER" id="PTHR12526:SF630">
    <property type="entry name" value="GLYCOSYLTRANSFERASE"/>
    <property type="match status" value="1"/>
</dbReference>
<keyword evidence="4" id="KW-1185">Reference proteome</keyword>
<keyword evidence="3" id="KW-0808">Transferase</keyword>
<dbReference type="InterPro" id="IPR028098">
    <property type="entry name" value="Glyco_trans_4-like_N"/>
</dbReference>
<organism evidence="3 4">
    <name type="scientific">Desulfofervidus auxilii</name>
    <dbReference type="NCBI Taxonomy" id="1621989"/>
    <lineage>
        <taxon>Bacteria</taxon>
        <taxon>Pseudomonadati</taxon>
        <taxon>Thermodesulfobacteriota</taxon>
        <taxon>Candidatus Desulfofervidia</taxon>
        <taxon>Candidatus Desulfofervidales</taxon>
        <taxon>Candidatus Desulfofervidaceae</taxon>
        <taxon>Candidatus Desulfofervidus</taxon>
    </lineage>
</organism>
<evidence type="ECO:0000259" key="1">
    <source>
        <dbReference type="Pfam" id="PF00534"/>
    </source>
</evidence>
<dbReference type="Proteomes" id="UP000070560">
    <property type="component" value="Chromosome"/>
</dbReference>
<dbReference type="InterPro" id="IPR001296">
    <property type="entry name" value="Glyco_trans_1"/>
</dbReference>
<evidence type="ECO:0000259" key="2">
    <source>
        <dbReference type="Pfam" id="PF13439"/>
    </source>
</evidence>
<dbReference type="AlphaFoldDB" id="A0A7U4QIW4"/>
<dbReference type="GO" id="GO:0016757">
    <property type="term" value="F:glycosyltransferase activity"/>
    <property type="evidence" value="ECO:0007669"/>
    <property type="project" value="InterPro"/>
</dbReference>
<gene>
    <name evidence="3" type="ORF">HS1_000387</name>
</gene>
<feature type="domain" description="Glycosyltransferase subfamily 4-like N-terminal" evidence="2">
    <location>
        <begin position="75"/>
        <end position="200"/>
    </location>
</feature>
<dbReference type="SUPFAM" id="SSF53756">
    <property type="entry name" value="UDP-Glycosyltransferase/glycogen phosphorylase"/>
    <property type="match status" value="1"/>
</dbReference>
<proteinExistence type="predicted"/>
<dbReference type="PANTHER" id="PTHR12526">
    <property type="entry name" value="GLYCOSYLTRANSFERASE"/>
    <property type="match status" value="1"/>
</dbReference>
<protein>
    <submittedName>
        <fullName evidence="3">Glycosyl transferase group 1</fullName>
    </submittedName>
</protein>
<dbReference type="Pfam" id="PF00534">
    <property type="entry name" value="Glycos_transf_1"/>
    <property type="match status" value="1"/>
</dbReference>
<sequence length="407" mass="45762">MKSNKINVLFIEPGFGYGGSTMFLLYTLKALNKEKFNPHILFYYRAYGPDIKKFFTYGFKPISLNYDVTKRRDFWGRQKKQKHPLICKFNNYTSFFIDLTKYDIPMALSIAKYIKNKDIKVIVFNNDIHFHIPGLLASIFTRTPCICRKAGIGGGGKISKILAIFVDKFIASSKATMRDYLSNGLPPKKITLIYEGVDIDAFSKSQKNIDVIKKELGIPKEITVLTSISRISPGKGHLELLEALSLVKKETPNFCLLIVGDDFLNKTFVKKVKNKVNELNLQKNVIFTGWCSDIAKILAITDIFIHCPTTWREAMGIANLEAMAMGKPTIVSDNEGLVEAVVNEVTGIIVPPGNIQALAQAILKLIKDKTLANTLGKNAYKRAKDIFNIKKNIKPLEEIILTLANEK</sequence>
<feature type="domain" description="Glycosyl transferase family 1" evidence="1">
    <location>
        <begin position="210"/>
        <end position="382"/>
    </location>
</feature>
<dbReference type="CDD" id="cd03801">
    <property type="entry name" value="GT4_PimA-like"/>
    <property type="match status" value="1"/>
</dbReference>
<dbReference type="OrthoDB" id="5147801at2"/>
<dbReference type="Pfam" id="PF13439">
    <property type="entry name" value="Glyco_transf_4"/>
    <property type="match status" value="1"/>
</dbReference>
<evidence type="ECO:0000313" key="4">
    <source>
        <dbReference type="Proteomes" id="UP000070560"/>
    </source>
</evidence>